<gene>
    <name evidence="9" type="primary">pgk</name>
    <name evidence="9" type="ORF">DO021_14825</name>
    <name evidence="8" type="ORF">EYB58_04695</name>
</gene>
<keyword evidence="4" id="KW-0808">Transferase</keyword>
<evidence type="ECO:0000256" key="3">
    <source>
        <dbReference type="ARBA" id="ARBA00013061"/>
    </source>
</evidence>
<proteinExistence type="inferred from homology"/>
<evidence type="ECO:0000256" key="6">
    <source>
        <dbReference type="ARBA" id="ARBA00022777"/>
    </source>
</evidence>
<accession>A0A328FDT7</accession>
<dbReference type="Pfam" id="PF00162">
    <property type="entry name" value="PGK"/>
    <property type="match status" value="1"/>
</dbReference>
<comment type="similarity">
    <text evidence="2">Belongs to the phosphoglycerate kinase family.</text>
</comment>
<name>A0A328FDT7_9BACT</name>
<dbReference type="InterPro" id="IPR036043">
    <property type="entry name" value="Phosphoglycerate_kinase_sf"/>
</dbReference>
<dbReference type="GO" id="GO:0043531">
    <property type="term" value="F:ADP binding"/>
    <property type="evidence" value="ECO:0007669"/>
    <property type="project" value="TreeGrafter"/>
</dbReference>
<keyword evidence="11" id="KW-1185">Reference proteome</keyword>
<dbReference type="GO" id="GO:0006096">
    <property type="term" value="P:glycolytic process"/>
    <property type="evidence" value="ECO:0007669"/>
    <property type="project" value="InterPro"/>
</dbReference>
<evidence type="ECO:0000256" key="5">
    <source>
        <dbReference type="ARBA" id="ARBA00022741"/>
    </source>
</evidence>
<keyword evidence="6 9" id="KW-0418">Kinase</keyword>
<dbReference type="InterPro" id="IPR001576">
    <property type="entry name" value="Phosphoglycerate_kinase"/>
</dbReference>
<dbReference type="GO" id="GO:0004618">
    <property type="term" value="F:phosphoglycerate kinase activity"/>
    <property type="evidence" value="ECO:0007669"/>
    <property type="project" value="UniProtKB-EC"/>
</dbReference>
<dbReference type="Proteomes" id="UP000293902">
    <property type="component" value="Chromosome"/>
</dbReference>
<reference evidence="8 11" key="2">
    <citation type="submission" date="2019-02" db="EMBL/GenBank/DDBJ databases">
        <title>Complete genome sequence of Desulfobacter hydrogenophilus AcRS1.</title>
        <authorList>
            <person name="Marietou A."/>
            <person name="Lund M.B."/>
            <person name="Marshall I.P.G."/>
            <person name="Schreiber L."/>
            <person name="Jorgensen B."/>
        </authorList>
    </citation>
    <scope>NUCLEOTIDE SEQUENCE [LARGE SCALE GENOMIC DNA]</scope>
    <source>
        <strain evidence="8 11">AcRS1</strain>
    </source>
</reference>
<evidence type="ECO:0000256" key="7">
    <source>
        <dbReference type="ARBA" id="ARBA00022840"/>
    </source>
</evidence>
<dbReference type="OrthoDB" id="9793626at2"/>
<sequence length="126" mass="14328">MRVTRYSPYSVPEFAVDLMLSLNRKIHTLTYALENQAAIIVSSHLGRPKGKRVPELSLSPTAKRLSELLQHKVQMSPDCIGPEVTCLAEALKPGQVLMLENLHFHEQMVNIQIVHLFIDKAYFVLY</sequence>
<dbReference type="RefSeq" id="WP_111958044.1">
    <property type="nucleotide sequence ID" value="NZ_CP036313.1"/>
</dbReference>
<dbReference type="EMBL" id="CP036313">
    <property type="protein sequence ID" value="QBH15518.1"/>
    <property type="molecule type" value="Genomic_DNA"/>
</dbReference>
<dbReference type="PANTHER" id="PTHR11406:SF23">
    <property type="entry name" value="PHOSPHOGLYCERATE KINASE 1, CHLOROPLASTIC-RELATED"/>
    <property type="match status" value="1"/>
</dbReference>
<evidence type="ECO:0000256" key="4">
    <source>
        <dbReference type="ARBA" id="ARBA00022679"/>
    </source>
</evidence>
<dbReference type="InterPro" id="IPR015824">
    <property type="entry name" value="Phosphoglycerate_kinase_N"/>
</dbReference>
<comment type="catalytic activity">
    <reaction evidence="1">
        <text>(2R)-3-phosphoglycerate + ATP = (2R)-3-phospho-glyceroyl phosphate + ADP</text>
        <dbReference type="Rhea" id="RHEA:14801"/>
        <dbReference type="ChEBI" id="CHEBI:30616"/>
        <dbReference type="ChEBI" id="CHEBI:57604"/>
        <dbReference type="ChEBI" id="CHEBI:58272"/>
        <dbReference type="ChEBI" id="CHEBI:456216"/>
        <dbReference type="EC" id="2.7.2.3"/>
    </reaction>
</comment>
<evidence type="ECO:0000313" key="11">
    <source>
        <dbReference type="Proteomes" id="UP000293902"/>
    </source>
</evidence>
<keyword evidence="7" id="KW-0067">ATP-binding</keyword>
<dbReference type="GO" id="GO:0006094">
    <property type="term" value="P:gluconeogenesis"/>
    <property type="evidence" value="ECO:0007669"/>
    <property type="project" value="TreeGrafter"/>
</dbReference>
<evidence type="ECO:0000313" key="10">
    <source>
        <dbReference type="Proteomes" id="UP000248798"/>
    </source>
</evidence>
<organism evidence="9 10">
    <name type="scientific">Desulfobacter hydrogenophilus</name>
    <dbReference type="NCBI Taxonomy" id="2291"/>
    <lineage>
        <taxon>Bacteria</taxon>
        <taxon>Pseudomonadati</taxon>
        <taxon>Thermodesulfobacteriota</taxon>
        <taxon>Desulfobacteria</taxon>
        <taxon>Desulfobacterales</taxon>
        <taxon>Desulfobacteraceae</taxon>
        <taxon>Desulfobacter</taxon>
    </lineage>
</organism>
<evidence type="ECO:0000256" key="1">
    <source>
        <dbReference type="ARBA" id="ARBA00000642"/>
    </source>
</evidence>
<dbReference type="EMBL" id="QLNI01000030">
    <property type="protein sequence ID" value="RAM01207.1"/>
    <property type="molecule type" value="Genomic_DNA"/>
</dbReference>
<evidence type="ECO:0000313" key="8">
    <source>
        <dbReference type="EMBL" id="QBH15518.1"/>
    </source>
</evidence>
<dbReference type="GO" id="GO:0005524">
    <property type="term" value="F:ATP binding"/>
    <property type="evidence" value="ECO:0007669"/>
    <property type="project" value="UniProtKB-KW"/>
</dbReference>
<dbReference type="EC" id="2.7.2.3" evidence="3"/>
<dbReference type="PANTHER" id="PTHR11406">
    <property type="entry name" value="PHOSPHOGLYCERATE KINASE"/>
    <property type="match status" value="1"/>
</dbReference>
<dbReference type="AlphaFoldDB" id="A0A328FDT7"/>
<dbReference type="SUPFAM" id="SSF53748">
    <property type="entry name" value="Phosphoglycerate kinase"/>
    <property type="match status" value="1"/>
</dbReference>
<evidence type="ECO:0000313" key="9">
    <source>
        <dbReference type="EMBL" id="RAM01207.1"/>
    </source>
</evidence>
<protein>
    <recommendedName>
        <fullName evidence="3">phosphoglycerate kinase</fullName>
        <ecNumber evidence="3">2.7.2.3</ecNumber>
    </recommendedName>
</protein>
<dbReference type="Proteomes" id="UP000248798">
    <property type="component" value="Unassembled WGS sequence"/>
</dbReference>
<reference evidence="9 10" key="1">
    <citation type="submission" date="2018-06" db="EMBL/GenBank/DDBJ databases">
        <title>Complete Genome Sequence of Desulfobacter hydrogenophilus (DSM3380).</title>
        <authorList>
            <person name="Marietou A."/>
            <person name="Schreiber L."/>
            <person name="Marshall I."/>
            <person name="Jorgensen B."/>
        </authorList>
    </citation>
    <scope>NUCLEOTIDE SEQUENCE [LARGE SCALE GENOMIC DNA]</scope>
    <source>
        <strain evidence="9 10">DSM 3380</strain>
    </source>
</reference>
<keyword evidence="5" id="KW-0547">Nucleotide-binding</keyword>
<dbReference type="GO" id="GO:0005829">
    <property type="term" value="C:cytosol"/>
    <property type="evidence" value="ECO:0007669"/>
    <property type="project" value="TreeGrafter"/>
</dbReference>
<evidence type="ECO:0000256" key="2">
    <source>
        <dbReference type="ARBA" id="ARBA00008982"/>
    </source>
</evidence>
<dbReference type="Gene3D" id="3.40.50.1260">
    <property type="entry name" value="Phosphoglycerate kinase, N-terminal domain"/>
    <property type="match status" value="1"/>
</dbReference>